<accession>A0A5B6VLW1</accession>
<evidence type="ECO:0000313" key="2">
    <source>
        <dbReference type="Proteomes" id="UP000325315"/>
    </source>
</evidence>
<sequence>MACYELVGKFLQKFFLIRKVVYLRREITDGGRNFYEACKSFKILIQKCPRQGFPKWMRLQVGCKCMIWTRRSSNRSPYE</sequence>
<dbReference type="EMBL" id="SMMG02000006">
    <property type="protein sequence ID" value="KAA3470101.1"/>
    <property type="molecule type" value="Genomic_DNA"/>
</dbReference>
<name>A0A5B6VLW1_9ROSI</name>
<dbReference type="AlphaFoldDB" id="A0A5B6VLW1"/>
<organism evidence="1 2">
    <name type="scientific">Gossypium australe</name>
    <dbReference type="NCBI Taxonomy" id="47621"/>
    <lineage>
        <taxon>Eukaryota</taxon>
        <taxon>Viridiplantae</taxon>
        <taxon>Streptophyta</taxon>
        <taxon>Embryophyta</taxon>
        <taxon>Tracheophyta</taxon>
        <taxon>Spermatophyta</taxon>
        <taxon>Magnoliopsida</taxon>
        <taxon>eudicotyledons</taxon>
        <taxon>Gunneridae</taxon>
        <taxon>Pentapetalae</taxon>
        <taxon>rosids</taxon>
        <taxon>malvids</taxon>
        <taxon>Malvales</taxon>
        <taxon>Malvaceae</taxon>
        <taxon>Malvoideae</taxon>
        <taxon>Gossypium</taxon>
    </lineage>
</organism>
<proteinExistence type="predicted"/>
<keyword evidence="2" id="KW-1185">Reference proteome</keyword>
<comment type="caution">
    <text evidence="1">The sequence shown here is derived from an EMBL/GenBank/DDBJ whole genome shotgun (WGS) entry which is preliminary data.</text>
</comment>
<gene>
    <name evidence="1" type="ORF">EPI10_015837</name>
</gene>
<reference evidence="1" key="1">
    <citation type="submission" date="2019-08" db="EMBL/GenBank/DDBJ databases">
        <authorList>
            <person name="Liu F."/>
        </authorList>
    </citation>
    <scope>NUCLEOTIDE SEQUENCE [LARGE SCALE GENOMIC DNA]</scope>
    <source>
        <strain evidence="1">PA1801</strain>
        <tissue evidence="1">Leaf</tissue>
    </source>
</reference>
<evidence type="ECO:0000313" key="1">
    <source>
        <dbReference type="EMBL" id="KAA3470101.1"/>
    </source>
</evidence>
<protein>
    <submittedName>
        <fullName evidence="1">Uncharacterized protein</fullName>
    </submittedName>
</protein>
<dbReference type="Proteomes" id="UP000325315">
    <property type="component" value="Unassembled WGS sequence"/>
</dbReference>